<name>L5JZ95_PTEAL</name>
<proteinExistence type="predicted"/>
<gene>
    <name evidence="2" type="ORF">PAL_GLEAN10024667</name>
</gene>
<evidence type="ECO:0000256" key="1">
    <source>
        <dbReference type="SAM" id="MobiDB-lite"/>
    </source>
</evidence>
<accession>L5JZ95</accession>
<protein>
    <submittedName>
        <fullName evidence="2">Uncharacterized protein</fullName>
    </submittedName>
</protein>
<reference evidence="3" key="1">
    <citation type="journal article" date="2013" name="Science">
        <title>Comparative analysis of bat genomes provides insight into the evolution of flight and immunity.</title>
        <authorList>
            <person name="Zhang G."/>
            <person name="Cowled C."/>
            <person name="Shi Z."/>
            <person name="Huang Z."/>
            <person name="Bishop-Lilly K.A."/>
            <person name="Fang X."/>
            <person name="Wynne J.W."/>
            <person name="Xiong Z."/>
            <person name="Baker M.L."/>
            <person name="Zhao W."/>
            <person name="Tachedjian M."/>
            <person name="Zhu Y."/>
            <person name="Zhou P."/>
            <person name="Jiang X."/>
            <person name="Ng J."/>
            <person name="Yang L."/>
            <person name="Wu L."/>
            <person name="Xiao J."/>
            <person name="Feng Y."/>
            <person name="Chen Y."/>
            <person name="Sun X."/>
            <person name="Zhang Y."/>
            <person name="Marsh G.A."/>
            <person name="Crameri G."/>
            <person name="Broder C.C."/>
            <person name="Frey K.G."/>
            <person name="Wang L.F."/>
            <person name="Wang J."/>
        </authorList>
    </citation>
    <scope>NUCLEOTIDE SEQUENCE [LARGE SCALE GENOMIC DNA]</scope>
</reference>
<dbReference type="AlphaFoldDB" id="L5JZ95"/>
<feature type="region of interest" description="Disordered" evidence="1">
    <location>
        <begin position="1"/>
        <end position="33"/>
    </location>
</feature>
<dbReference type="InParanoid" id="L5JZ95"/>
<evidence type="ECO:0000313" key="3">
    <source>
        <dbReference type="Proteomes" id="UP000010552"/>
    </source>
</evidence>
<sequence length="232" mass="24800">MRPVRRHARHGRAWHPVSLESEGTNVRSATRPPTTVLPTRQFKTCDALETRDRGVRGHGEGLSVTVEIVVHLCPTLLRLYQCLRRASTHLRPRRWPAGPGRGLRARSLPVPTAARATRGSPGTMGFSAPTGGADSTREALQSPGGAAAGEDALIAAPARLTGKTSGLHFKSKSRLSSRHQTRGPLGQCVRQGCRPVPRGQSPGQSSRPVPRGQSPRPVLTASLQGLLYCACS</sequence>
<feature type="compositionally biased region" description="Polar residues" evidence="1">
    <location>
        <begin position="21"/>
        <end position="33"/>
    </location>
</feature>
<dbReference type="EMBL" id="KB031072">
    <property type="protein sequence ID" value="ELK04372.1"/>
    <property type="molecule type" value="Genomic_DNA"/>
</dbReference>
<evidence type="ECO:0000313" key="2">
    <source>
        <dbReference type="EMBL" id="ELK04372.1"/>
    </source>
</evidence>
<feature type="region of interest" description="Disordered" evidence="1">
    <location>
        <begin position="164"/>
        <end position="217"/>
    </location>
</feature>
<dbReference type="Proteomes" id="UP000010552">
    <property type="component" value="Unassembled WGS sequence"/>
</dbReference>
<feature type="compositionally biased region" description="Basic residues" evidence="1">
    <location>
        <begin position="1"/>
        <end position="13"/>
    </location>
</feature>
<feature type="compositionally biased region" description="Basic residues" evidence="1">
    <location>
        <begin position="169"/>
        <end position="181"/>
    </location>
</feature>
<organism evidence="2 3">
    <name type="scientific">Pteropus alecto</name>
    <name type="common">Black flying fox</name>
    <dbReference type="NCBI Taxonomy" id="9402"/>
    <lineage>
        <taxon>Eukaryota</taxon>
        <taxon>Metazoa</taxon>
        <taxon>Chordata</taxon>
        <taxon>Craniata</taxon>
        <taxon>Vertebrata</taxon>
        <taxon>Euteleostomi</taxon>
        <taxon>Mammalia</taxon>
        <taxon>Eutheria</taxon>
        <taxon>Laurasiatheria</taxon>
        <taxon>Chiroptera</taxon>
        <taxon>Yinpterochiroptera</taxon>
        <taxon>Pteropodoidea</taxon>
        <taxon>Pteropodidae</taxon>
        <taxon>Pteropodinae</taxon>
        <taxon>Pteropus</taxon>
    </lineage>
</organism>
<keyword evidence="3" id="KW-1185">Reference proteome</keyword>
<feature type="region of interest" description="Disordered" evidence="1">
    <location>
        <begin position="94"/>
        <end position="147"/>
    </location>
</feature>